<dbReference type="CDD" id="cd00383">
    <property type="entry name" value="trans_reg_C"/>
    <property type="match status" value="1"/>
</dbReference>
<dbReference type="SUPFAM" id="SSF46894">
    <property type="entry name" value="C-terminal effector domain of the bipartite response regulators"/>
    <property type="match status" value="1"/>
</dbReference>
<dbReference type="Proteomes" id="UP000824260">
    <property type="component" value="Unassembled WGS sequence"/>
</dbReference>
<feature type="domain" description="Response regulatory" evidence="10">
    <location>
        <begin position="9"/>
        <end position="122"/>
    </location>
</feature>
<evidence type="ECO:0000256" key="6">
    <source>
        <dbReference type="ARBA" id="ARBA00023163"/>
    </source>
</evidence>
<evidence type="ECO:0000256" key="8">
    <source>
        <dbReference type="PROSITE-ProRule" id="PRU00169"/>
    </source>
</evidence>
<dbReference type="GO" id="GO:0006355">
    <property type="term" value="P:regulation of DNA-templated transcription"/>
    <property type="evidence" value="ECO:0007669"/>
    <property type="project" value="InterPro"/>
</dbReference>
<keyword evidence="4" id="KW-0805">Transcription regulation</keyword>
<dbReference type="EMBL" id="DVFZ01000097">
    <property type="protein sequence ID" value="HIQ83397.1"/>
    <property type="molecule type" value="Genomic_DNA"/>
</dbReference>
<keyword evidence="6" id="KW-0804">Transcription</keyword>
<dbReference type="Gene3D" id="3.40.50.2300">
    <property type="match status" value="1"/>
</dbReference>
<reference evidence="12" key="2">
    <citation type="journal article" date="2021" name="PeerJ">
        <title>Extensive microbial diversity within the chicken gut microbiome revealed by metagenomics and culture.</title>
        <authorList>
            <person name="Gilroy R."/>
            <person name="Ravi A."/>
            <person name="Getino M."/>
            <person name="Pursley I."/>
            <person name="Horton D.L."/>
            <person name="Alikhan N.F."/>
            <person name="Baker D."/>
            <person name="Gharbi K."/>
            <person name="Hall N."/>
            <person name="Watson M."/>
            <person name="Adriaenssens E.M."/>
            <person name="Foster-Nyarko E."/>
            <person name="Jarju S."/>
            <person name="Secka A."/>
            <person name="Antonio M."/>
            <person name="Oren A."/>
            <person name="Chaudhuri R.R."/>
            <person name="La Ragione R."/>
            <person name="Hildebrand F."/>
            <person name="Pallen M.J."/>
        </authorList>
    </citation>
    <scope>NUCLEOTIDE SEQUENCE</scope>
    <source>
        <strain evidence="12">ChiSjej6B24-2974</strain>
    </source>
</reference>
<evidence type="ECO:0000256" key="3">
    <source>
        <dbReference type="ARBA" id="ARBA00023012"/>
    </source>
</evidence>
<keyword evidence="3" id="KW-0902">Two-component regulatory system</keyword>
<dbReference type="Pfam" id="PF00486">
    <property type="entry name" value="Trans_reg_C"/>
    <property type="match status" value="1"/>
</dbReference>
<dbReference type="Gene3D" id="6.10.250.690">
    <property type="match status" value="1"/>
</dbReference>
<dbReference type="GO" id="GO:0032993">
    <property type="term" value="C:protein-DNA complex"/>
    <property type="evidence" value="ECO:0007669"/>
    <property type="project" value="TreeGrafter"/>
</dbReference>
<evidence type="ECO:0000313" key="13">
    <source>
        <dbReference type="Proteomes" id="UP000824260"/>
    </source>
</evidence>
<dbReference type="FunFam" id="1.10.10.10:FF:000018">
    <property type="entry name" value="DNA-binding response regulator ResD"/>
    <property type="match status" value="1"/>
</dbReference>
<dbReference type="InterPro" id="IPR001789">
    <property type="entry name" value="Sig_transdc_resp-reg_receiver"/>
</dbReference>
<dbReference type="FunFam" id="3.40.50.2300:FF:000001">
    <property type="entry name" value="DNA-binding response regulator PhoB"/>
    <property type="match status" value="1"/>
</dbReference>
<dbReference type="PANTHER" id="PTHR48111:SF21">
    <property type="entry name" value="DNA-BINDING DUAL MASTER TRANSCRIPTIONAL REGULATOR RPAA"/>
    <property type="match status" value="1"/>
</dbReference>
<evidence type="ECO:0000313" key="12">
    <source>
        <dbReference type="EMBL" id="HIQ83397.1"/>
    </source>
</evidence>
<dbReference type="SUPFAM" id="SSF52172">
    <property type="entry name" value="CheY-like"/>
    <property type="match status" value="1"/>
</dbReference>
<dbReference type="GO" id="GO:0000156">
    <property type="term" value="F:phosphorelay response regulator activity"/>
    <property type="evidence" value="ECO:0007669"/>
    <property type="project" value="TreeGrafter"/>
</dbReference>
<dbReference type="SMART" id="SM00448">
    <property type="entry name" value="REC"/>
    <property type="match status" value="1"/>
</dbReference>
<dbReference type="InterPro" id="IPR036388">
    <property type="entry name" value="WH-like_DNA-bd_sf"/>
</dbReference>
<dbReference type="InterPro" id="IPR039420">
    <property type="entry name" value="WalR-like"/>
</dbReference>
<dbReference type="PANTHER" id="PTHR48111">
    <property type="entry name" value="REGULATOR OF RPOS"/>
    <property type="match status" value="1"/>
</dbReference>
<feature type="domain" description="OmpR/PhoB-type" evidence="11">
    <location>
        <begin position="134"/>
        <end position="232"/>
    </location>
</feature>
<dbReference type="SMART" id="SM00862">
    <property type="entry name" value="Trans_reg_C"/>
    <property type="match status" value="1"/>
</dbReference>
<evidence type="ECO:0000256" key="2">
    <source>
        <dbReference type="ARBA" id="ARBA00022553"/>
    </source>
</evidence>
<evidence type="ECO:0000256" key="5">
    <source>
        <dbReference type="ARBA" id="ARBA00023125"/>
    </source>
</evidence>
<evidence type="ECO:0000259" key="11">
    <source>
        <dbReference type="PROSITE" id="PS51755"/>
    </source>
</evidence>
<name>A0A9D0ZMR6_9FIRM</name>
<comment type="caution">
    <text evidence="12">The sequence shown here is derived from an EMBL/GenBank/DDBJ whole genome shotgun (WGS) entry which is preliminary data.</text>
</comment>
<dbReference type="GO" id="GO:0005829">
    <property type="term" value="C:cytosol"/>
    <property type="evidence" value="ECO:0007669"/>
    <property type="project" value="TreeGrafter"/>
</dbReference>
<reference evidence="12" key="1">
    <citation type="submission" date="2020-10" db="EMBL/GenBank/DDBJ databases">
        <authorList>
            <person name="Gilroy R."/>
        </authorList>
    </citation>
    <scope>NUCLEOTIDE SEQUENCE</scope>
    <source>
        <strain evidence="12">ChiSjej6B24-2974</strain>
    </source>
</reference>
<protein>
    <recommendedName>
        <fullName evidence="1">Stage 0 sporulation protein A homolog</fullName>
    </recommendedName>
</protein>
<keyword evidence="5 9" id="KW-0238">DNA-binding</keyword>
<dbReference type="PROSITE" id="PS50110">
    <property type="entry name" value="RESPONSE_REGULATORY"/>
    <property type="match status" value="1"/>
</dbReference>
<dbReference type="Pfam" id="PF00072">
    <property type="entry name" value="Response_reg"/>
    <property type="match status" value="1"/>
</dbReference>
<dbReference type="InterPro" id="IPR016032">
    <property type="entry name" value="Sig_transdc_resp-reg_C-effctor"/>
</dbReference>
<accession>A0A9D0ZMR6</accession>
<evidence type="ECO:0000259" key="10">
    <source>
        <dbReference type="PROSITE" id="PS50110"/>
    </source>
</evidence>
<evidence type="ECO:0000256" key="1">
    <source>
        <dbReference type="ARBA" id="ARBA00018672"/>
    </source>
</evidence>
<dbReference type="GO" id="GO:0000976">
    <property type="term" value="F:transcription cis-regulatory region binding"/>
    <property type="evidence" value="ECO:0007669"/>
    <property type="project" value="TreeGrafter"/>
</dbReference>
<dbReference type="PROSITE" id="PS51755">
    <property type="entry name" value="OMPR_PHOB"/>
    <property type="match status" value="1"/>
</dbReference>
<feature type="DNA-binding region" description="OmpR/PhoB-type" evidence="9">
    <location>
        <begin position="134"/>
        <end position="232"/>
    </location>
</feature>
<organism evidence="12 13">
    <name type="scientific">Candidatus Pullichristensenella stercorigallinarum</name>
    <dbReference type="NCBI Taxonomy" id="2840909"/>
    <lineage>
        <taxon>Bacteria</taxon>
        <taxon>Bacillati</taxon>
        <taxon>Bacillota</taxon>
        <taxon>Clostridia</taxon>
        <taxon>Candidatus Pullichristensenella</taxon>
    </lineage>
</organism>
<evidence type="ECO:0000256" key="7">
    <source>
        <dbReference type="ARBA" id="ARBA00024867"/>
    </source>
</evidence>
<dbReference type="Gene3D" id="1.10.10.10">
    <property type="entry name" value="Winged helix-like DNA-binding domain superfamily/Winged helix DNA-binding domain"/>
    <property type="match status" value="1"/>
</dbReference>
<dbReference type="AlphaFoldDB" id="A0A9D0ZMR6"/>
<dbReference type="InterPro" id="IPR011006">
    <property type="entry name" value="CheY-like_superfamily"/>
</dbReference>
<sequence length="234" mass="26879">MEDYRAGYRILVADDDINVHQSLNTYFRREGYQMISAYDGQEAIDHVRKSRPDIVLLDIMMPKMDGLMVCREIRKETNLPIIMLTAKGEEFDKLLGLELGADDYITKPFSPREVLARVKAVLRRMHELKDSGKASHLVVENLDIDMSAFTVKLDGKLMPCTPKEIEILWTLANNPGMVFSREHLLQSIWGYDFLGDTRAVDSHIKRIRAKLCKEGNGWDIKTVWGVGYRFEIGE</sequence>
<feature type="modified residue" description="4-aspartylphosphate" evidence="8">
    <location>
        <position position="58"/>
    </location>
</feature>
<keyword evidence="2 8" id="KW-0597">Phosphoprotein</keyword>
<comment type="function">
    <text evidence="7">May play the central regulatory role in sporulation. It may be an element of the effector pathway responsible for the activation of sporulation genes in response to nutritional stress. Spo0A may act in concert with spo0H (a sigma factor) to control the expression of some genes that are critical to the sporulation process.</text>
</comment>
<evidence type="ECO:0000256" key="4">
    <source>
        <dbReference type="ARBA" id="ARBA00023015"/>
    </source>
</evidence>
<gene>
    <name evidence="12" type="ORF">IAA52_09895</name>
</gene>
<dbReference type="InterPro" id="IPR001867">
    <property type="entry name" value="OmpR/PhoB-type_DNA-bd"/>
</dbReference>
<evidence type="ECO:0000256" key="9">
    <source>
        <dbReference type="PROSITE-ProRule" id="PRU01091"/>
    </source>
</evidence>
<proteinExistence type="predicted"/>